<name>A0A8J4TH05_CLAMG</name>
<evidence type="ECO:0000313" key="3">
    <source>
        <dbReference type="Proteomes" id="UP000727407"/>
    </source>
</evidence>
<dbReference type="AlphaFoldDB" id="A0A8J4TH05"/>
<sequence>MSLVRLWRAGLLHLLLWLLMSFLHADAHPQCLDFKPPFQPQEPLRFCKEYSKFGCCDLEQDKRISQKFHQIMDYFDHSGFLVCGKYIRNILCQ</sequence>
<organism evidence="2 3">
    <name type="scientific">Clarias magur</name>
    <name type="common">Asian catfish</name>
    <name type="synonym">Macropteronotus magur</name>
    <dbReference type="NCBI Taxonomy" id="1594786"/>
    <lineage>
        <taxon>Eukaryota</taxon>
        <taxon>Metazoa</taxon>
        <taxon>Chordata</taxon>
        <taxon>Craniata</taxon>
        <taxon>Vertebrata</taxon>
        <taxon>Euteleostomi</taxon>
        <taxon>Actinopterygii</taxon>
        <taxon>Neopterygii</taxon>
        <taxon>Teleostei</taxon>
        <taxon>Ostariophysi</taxon>
        <taxon>Siluriformes</taxon>
        <taxon>Clariidae</taxon>
        <taxon>Clarias</taxon>
    </lineage>
</organism>
<keyword evidence="1" id="KW-0732">Signal</keyword>
<keyword evidence="3" id="KW-1185">Reference proteome</keyword>
<dbReference type="OrthoDB" id="8940520at2759"/>
<feature type="signal peptide" evidence="1">
    <location>
        <begin position="1"/>
        <end position="27"/>
    </location>
</feature>
<dbReference type="Proteomes" id="UP000727407">
    <property type="component" value="Unassembled WGS sequence"/>
</dbReference>
<feature type="non-terminal residue" evidence="2">
    <location>
        <position position="93"/>
    </location>
</feature>
<evidence type="ECO:0000256" key="1">
    <source>
        <dbReference type="SAM" id="SignalP"/>
    </source>
</evidence>
<reference evidence="2" key="1">
    <citation type="submission" date="2020-07" db="EMBL/GenBank/DDBJ databases">
        <title>Clarias magur genome sequencing, assembly and annotation.</title>
        <authorList>
            <person name="Kushwaha B."/>
            <person name="Kumar R."/>
            <person name="Das P."/>
            <person name="Joshi C.G."/>
            <person name="Kumar D."/>
            <person name="Nagpure N.S."/>
            <person name="Pandey M."/>
            <person name="Agarwal S."/>
            <person name="Srivastava S."/>
            <person name="Singh M."/>
            <person name="Sahoo L."/>
            <person name="Jayasankar P."/>
            <person name="Meher P.K."/>
            <person name="Koringa P.G."/>
            <person name="Iquebal M.A."/>
            <person name="Das S.P."/>
            <person name="Bit A."/>
            <person name="Patnaik S."/>
            <person name="Patel N."/>
            <person name="Shah T.M."/>
            <person name="Hinsu A."/>
            <person name="Jena J.K."/>
        </authorList>
    </citation>
    <scope>NUCLEOTIDE SEQUENCE</scope>
    <source>
        <strain evidence="2">CIFAMagur01</strain>
        <tissue evidence="2">Testis</tissue>
    </source>
</reference>
<evidence type="ECO:0000313" key="2">
    <source>
        <dbReference type="EMBL" id="KAF5897641.1"/>
    </source>
</evidence>
<proteinExistence type="predicted"/>
<dbReference type="EMBL" id="QNUK01000226">
    <property type="protein sequence ID" value="KAF5897641.1"/>
    <property type="molecule type" value="Genomic_DNA"/>
</dbReference>
<accession>A0A8J4TH05</accession>
<gene>
    <name evidence="2" type="primary">Hhipl1</name>
    <name evidence="2" type="ORF">DAT39_012634</name>
</gene>
<protein>
    <submittedName>
        <fullName evidence="2">HHIP-like protein 1</fullName>
    </submittedName>
</protein>
<feature type="chain" id="PRO_5035171345" evidence="1">
    <location>
        <begin position="28"/>
        <end position="93"/>
    </location>
</feature>
<comment type="caution">
    <text evidence="2">The sequence shown here is derived from an EMBL/GenBank/DDBJ whole genome shotgun (WGS) entry which is preliminary data.</text>
</comment>